<dbReference type="Proteomes" id="UP001432380">
    <property type="component" value="Segment"/>
</dbReference>
<name>A0AAX4JHY8_9CAUD</name>
<dbReference type="GO" id="GO:0019058">
    <property type="term" value="P:viral life cycle"/>
    <property type="evidence" value="ECO:0007669"/>
    <property type="project" value="UniProtKB-ARBA"/>
</dbReference>
<sequence>MSCDENVIQLYPFFKGAKGDPGASTAEAQAAAAAAKESAEAADALVKQLATPQGASIVGYTPHKKLTASTVQSAIDMLYDSVDRYRWQELAFMDFFPDDTGATECTDKLLAAVATAKTLIASGVQGVILKVPPGRFLVKKEIVIDFSQFLIEGAGQQASSFIFNNGALNCFSIYSAVDGQQVRDVHLSRIGVYGTNKTDGSHVYIKNAYRCGIDGMSLEYAINGLVVDYGTNAISATDVIITANQAESKIGIAWICDPSTGYRNDVLTLRNVAVECSGSKATSLLLDGFVQTLVGQNIRLMHGDYGMRVRNTSGDHSKVPCFVNVHDLEIEGAFTRALLIEAGQEIKITTSDISNQGYAGNDYAVVIQADSNQSVTRGIQITNTRIGDCNASAVFIDARDVQLSNIECFSSSSGGIGAYPAVTISGNASDVQINNLVAEEYGGKGFSSHAVRVQAGAYNVQLSNINGNFCTSGAVDNQTTVETVQVSNTLYNGGNAQGFTSIGNYETRLVGSRAGDNITLNVVNKSTANNAKAVVQQTTGLANAFIQSYVNNGAGVPYWQQDAGSGLTGGFNYKAPQYVWQNMSGQRLFAVGTALPTFSNDASAAAGGVPINGYYRNGSVVMQRQS</sequence>
<dbReference type="SUPFAM" id="SSF51126">
    <property type="entry name" value="Pectin lyase-like"/>
    <property type="match status" value="1"/>
</dbReference>
<organism evidence="3 4">
    <name type="scientific">Burkholderia phage vB_BpP_HN02</name>
    <dbReference type="NCBI Taxonomy" id="3116925"/>
    <lineage>
        <taxon>Viruses</taxon>
        <taxon>Duplodnaviria</taxon>
        <taxon>Heunggongvirae</taxon>
        <taxon>Uroviricota</taxon>
        <taxon>Caudoviricetes</taxon>
        <taxon>Schitoviridae</taxon>
    </lineage>
</organism>
<dbReference type="EMBL" id="PP079243">
    <property type="protein sequence ID" value="WVK90004.1"/>
    <property type="molecule type" value="Genomic_DNA"/>
</dbReference>
<reference evidence="3" key="1">
    <citation type="submission" date="2024-01" db="EMBL/GenBank/DDBJ databases">
        <authorList>
            <person name="Zhu Q."/>
        </authorList>
    </citation>
    <scope>NUCLEOTIDE SEQUENCE</scope>
</reference>
<evidence type="ECO:0000313" key="4">
    <source>
        <dbReference type="Proteomes" id="UP001432380"/>
    </source>
</evidence>
<dbReference type="GO" id="GO:0044423">
    <property type="term" value="C:virion component"/>
    <property type="evidence" value="ECO:0007669"/>
    <property type="project" value="UniProtKB-KW"/>
</dbReference>
<accession>A0AAX4JHY8</accession>
<evidence type="ECO:0000256" key="2">
    <source>
        <dbReference type="ARBA" id="ARBA00022844"/>
    </source>
</evidence>
<proteinExistence type="predicted"/>
<dbReference type="InterPro" id="IPR012334">
    <property type="entry name" value="Pectin_lyas_fold"/>
</dbReference>
<dbReference type="GO" id="GO:0051701">
    <property type="term" value="P:biological process involved in interaction with host"/>
    <property type="evidence" value="ECO:0007669"/>
    <property type="project" value="UniProtKB-ARBA"/>
</dbReference>
<comment type="subcellular location">
    <subcellularLocation>
        <location evidence="1">Virion</location>
    </subcellularLocation>
</comment>
<dbReference type="Gene3D" id="2.160.20.10">
    <property type="entry name" value="Single-stranded right-handed beta-helix, Pectin lyase-like"/>
    <property type="match status" value="1"/>
</dbReference>
<evidence type="ECO:0000256" key="1">
    <source>
        <dbReference type="ARBA" id="ARBA00004328"/>
    </source>
</evidence>
<dbReference type="InterPro" id="IPR011050">
    <property type="entry name" value="Pectin_lyase_fold/virulence"/>
</dbReference>
<evidence type="ECO:0000313" key="3">
    <source>
        <dbReference type="EMBL" id="WVK90004.1"/>
    </source>
</evidence>
<protein>
    <recommendedName>
        <fullName evidence="5">Pectate lyase superfamily protein domain-containing protein</fullName>
    </recommendedName>
</protein>
<keyword evidence="2" id="KW-0946">Virion</keyword>
<evidence type="ECO:0008006" key="5">
    <source>
        <dbReference type="Google" id="ProtNLM"/>
    </source>
</evidence>